<reference evidence="3" key="1">
    <citation type="journal article" date="2015" name="Proc. Natl. Acad. Sci. U.S.A.">
        <title>Genome sequencing of adzuki bean (Vigna angularis) provides insight into high starch and low fat accumulation and domestication.</title>
        <authorList>
            <person name="Yang K."/>
            <person name="Tian Z."/>
            <person name="Chen C."/>
            <person name="Luo L."/>
            <person name="Zhao B."/>
            <person name="Wang Z."/>
            <person name="Yu L."/>
            <person name="Li Y."/>
            <person name="Sun Y."/>
            <person name="Li W."/>
            <person name="Chen Y."/>
            <person name="Li Y."/>
            <person name="Zhang Y."/>
            <person name="Ai D."/>
            <person name="Zhao J."/>
            <person name="Shang C."/>
            <person name="Ma Y."/>
            <person name="Wu B."/>
            <person name="Wang M."/>
            <person name="Gao L."/>
            <person name="Sun D."/>
            <person name="Zhang P."/>
            <person name="Guo F."/>
            <person name="Wang W."/>
            <person name="Li Y."/>
            <person name="Wang J."/>
            <person name="Varshney R.K."/>
            <person name="Wang J."/>
            <person name="Ling H.Q."/>
            <person name="Wan P."/>
        </authorList>
    </citation>
    <scope>NUCLEOTIDE SEQUENCE</scope>
    <source>
        <strain evidence="3">cv. Jingnong 6</strain>
    </source>
</reference>
<evidence type="ECO:0000313" key="3">
    <source>
        <dbReference type="Proteomes" id="UP000053144"/>
    </source>
</evidence>
<accession>A0A0L9T566</accession>
<protein>
    <submittedName>
        <fullName evidence="2">Uncharacterized protein</fullName>
    </submittedName>
</protein>
<sequence length="175" mass="19351">MHRKANVREQKWTYQSSFVNRTSSLEALDVVCPSTLPEPRIGGDKLGVSRREREQRMKREGGENRTSGQAATFPDRTAHASTQPAHSTTCLPTHVGRSTTLQLPRVFHYRRRTFFLTAHAGRPFCSARSHHAPDSAPRAIAGDRQWVSGAAVAHVPCWCGASSCCHVDSTGARIF</sequence>
<gene>
    <name evidence="2" type="ORF">LR48_Vigan66s000200</name>
</gene>
<evidence type="ECO:0000313" key="2">
    <source>
        <dbReference type="EMBL" id="KOM25249.1"/>
    </source>
</evidence>
<dbReference type="EMBL" id="KQ258259">
    <property type="protein sequence ID" value="KOM25249.1"/>
    <property type="molecule type" value="Genomic_DNA"/>
</dbReference>
<feature type="region of interest" description="Disordered" evidence="1">
    <location>
        <begin position="39"/>
        <end position="86"/>
    </location>
</feature>
<feature type="compositionally biased region" description="Basic and acidic residues" evidence="1">
    <location>
        <begin position="41"/>
        <end position="63"/>
    </location>
</feature>
<evidence type="ECO:0000256" key="1">
    <source>
        <dbReference type="SAM" id="MobiDB-lite"/>
    </source>
</evidence>
<name>A0A0L9T566_PHAAN</name>
<organism evidence="2 3">
    <name type="scientific">Phaseolus angularis</name>
    <name type="common">Azuki bean</name>
    <name type="synonym">Vigna angularis</name>
    <dbReference type="NCBI Taxonomy" id="3914"/>
    <lineage>
        <taxon>Eukaryota</taxon>
        <taxon>Viridiplantae</taxon>
        <taxon>Streptophyta</taxon>
        <taxon>Embryophyta</taxon>
        <taxon>Tracheophyta</taxon>
        <taxon>Spermatophyta</taxon>
        <taxon>Magnoliopsida</taxon>
        <taxon>eudicotyledons</taxon>
        <taxon>Gunneridae</taxon>
        <taxon>Pentapetalae</taxon>
        <taxon>rosids</taxon>
        <taxon>fabids</taxon>
        <taxon>Fabales</taxon>
        <taxon>Fabaceae</taxon>
        <taxon>Papilionoideae</taxon>
        <taxon>50 kb inversion clade</taxon>
        <taxon>NPAAA clade</taxon>
        <taxon>indigoferoid/millettioid clade</taxon>
        <taxon>Phaseoleae</taxon>
        <taxon>Vigna</taxon>
    </lineage>
</organism>
<proteinExistence type="predicted"/>
<dbReference type="Proteomes" id="UP000053144">
    <property type="component" value="Unassembled WGS sequence"/>
</dbReference>
<dbReference type="Gramene" id="KOM25249">
    <property type="protein sequence ID" value="KOM25249"/>
    <property type="gene ID" value="LR48_Vigan66s000200"/>
</dbReference>
<dbReference type="AlphaFoldDB" id="A0A0L9T566"/>